<proteinExistence type="predicted"/>
<name>A0AAD2CRE7_9STRA</name>
<dbReference type="CDD" id="cd09272">
    <property type="entry name" value="RNase_HI_RT_Ty1"/>
    <property type="match status" value="1"/>
</dbReference>
<sequence length="136" mass="15213">MGEGGLQIISKKQKLNSQSSTEAKLIGVDDAATQILWTKLFVEAQGYPVEENILYQDNKSSILLEKNGRDSAGKRSRALNIRYFFMTDQVKKGNVTKGMHLTLSAKDLRTFKWYIDASFAVHADFRSHTGGVLTMP</sequence>
<gene>
    <name evidence="1" type="ORF">CYCCA115_LOCUS8698</name>
</gene>
<dbReference type="Proteomes" id="UP001295423">
    <property type="component" value="Unassembled WGS sequence"/>
</dbReference>
<evidence type="ECO:0000313" key="2">
    <source>
        <dbReference type="Proteomes" id="UP001295423"/>
    </source>
</evidence>
<evidence type="ECO:0000313" key="1">
    <source>
        <dbReference type="EMBL" id="CAJ1944013.1"/>
    </source>
</evidence>
<organism evidence="1 2">
    <name type="scientific">Cylindrotheca closterium</name>
    <dbReference type="NCBI Taxonomy" id="2856"/>
    <lineage>
        <taxon>Eukaryota</taxon>
        <taxon>Sar</taxon>
        <taxon>Stramenopiles</taxon>
        <taxon>Ochrophyta</taxon>
        <taxon>Bacillariophyta</taxon>
        <taxon>Bacillariophyceae</taxon>
        <taxon>Bacillariophycidae</taxon>
        <taxon>Bacillariales</taxon>
        <taxon>Bacillariaceae</taxon>
        <taxon>Cylindrotheca</taxon>
    </lineage>
</organism>
<comment type="caution">
    <text evidence="1">The sequence shown here is derived from an EMBL/GenBank/DDBJ whole genome shotgun (WGS) entry which is preliminary data.</text>
</comment>
<accession>A0AAD2CRE7</accession>
<dbReference type="AlphaFoldDB" id="A0AAD2CRE7"/>
<keyword evidence="2" id="KW-1185">Reference proteome</keyword>
<protein>
    <submittedName>
        <fullName evidence="1">Uncharacterized protein</fullName>
    </submittedName>
</protein>
<reference evidence="1" key="1">
    <citation type="submission" date="2023-08" db="EMBL/GenBank/DDBJ databases">
        <authorList>
            <person name="Audoor S."/>
            <person name="Bilcke G."/>
        </authorList>
    </citation>
    <scope>NUCLEOTIDE SEQUENCE</scope>
</reference>
<dbReference type="EMBL" id="CAKOGP040001180">
    <property type="protein sequence ID" value="CAJ1944013.1"/>
    <property type="molecule type" value="Genomic_DNA"/>
</dbReference>